<dbReference type="EMBL" id="AAOA02000003">
    <property type="protein sequence ID" value="EAQ96982.1"/>
    <property type="molecule type" value="Genomic_DNA"/>
</dbReference>
<dbReference type="AlphaFoldDB" id="A4AAA5"/>
<dbReference type="PROSITE" id="PS51379">
    <property type="entry name" value="4FE4S_FER_2"/>
    <property type="match status" value="1"/>
</dbReference>
<protein>
    <recommendedName>
        <fullName evidence="8">4Fe-4S ferredoxin-type domain-containing protein</fullName>
    </recommendedName>
</protein>
<dbReference type="eggNOG" id="COG1139">
    <property type="taxonomic scope" value="Bacteria"/>
</dbReference>
<evidence type="ECO:0000313" key="10">
    <source>
        <dbReference type="Proteomes" id="UP000019205"/>
    </source>
</evidence>
<evidence type="ECO:0000256" key="4">
    <source>
        <dbReference type="ARBA" id="ARBA00022737"/>
    </source>
</evidence>
<dbReference type="InterPro" id="IPR017900">
    <property type="entry name" value="4Fe4S_Fe_S_CS"/>
</dbReference>
<evidence type="ECO:0000256" key="1">
    <source>
        <dbReference type="ARBA" id="ARBA00022448"/>
    </source>
</evidence>
<dbReference type="PROSITE" id="PS00198">
    <property type="entry name" value="4FE4S_FER_1"/>
    <property type="match status" value="1"/>
</dbReference>
<dbReference type="RefSeq" id="WP_008294831.1">
    <property type="nucleotide sequence ID" value="NZ_CM002299.1"/>
</dbReference>
<evidence type="ECO:0000259" key="8">
    <source>
        <dbReference type="PROSITE" id="PS51379"/>
    </source>
</evidence>
<keyword evidence="6" id="KW-0408">Iron</keyword>
<keyword evidence="4" id="KW-0677">Repeat</keyword>
<proteinExistence type="predicted"/>
<keyword evidence="3" id="KW-0479">Metal-binding</keyword>
<dbReference type="InterPro" id="IPR017896">
    <property type="entry name" value="4Fe4S_Fe-S-bd"/>
</dbReference>
<dbReference type="GO" id="GO:0046872">
    <property type="term" value="F:metal ion binding"/>
    <property type="evidence" value="ECO:0007669"/>
    <property type="project" value="UniProtKB-KW"/>
</dbReference>
<dbReference type="InterPro" id="IPR009051">
    <property type="entry name" value="Helical_ferredxn"/>
</dbReference>
<keyword evidence="5" id="KW-0249">Electron transport</keyword>
<evidence type="ECO:0000256" key="7">
    <source>
        <dbReference type="ARBA" id="ARBA00023014"/>
    </source>
</evidence>
<gene>
    <name evidence="9" type="ORF">KT71_12005</name>
</gene>
<accession>A4AAA5</accession>
<evidence type="ECO:0000256" key="2">
    <source>
        <dbReference type="ARBA" id="ARBA00022485"/>
    </source>
</evidence>
<dbReference type="PANTHER" id="PTHR47153">
    <property type="entry name" value="LACTATE UTILIZATION PROTEIN B"/>
    <property type="match status" value="1"/>
</dbReference>
<keyword evidence="10" id="KW-1185">Reference proteome</keyword>
<name>A4AAA5_9GAMM</name>
<evidence type="ECO:0000256" key="5">
    <source>
        <dbReference type="ARBA" id="ARBA00022982"/>
    </source>
</evidence>
<feature type="domain" description="4Fe-4S ferredoxin-type" evidence="8">
    <location>
        <begin position="356"/>
        <end position="384"/>
    </location>
</feature>
<dbReference type="GO" id="GO:0006089">
    <property type="term" value="P:lactate metabolic process"/>
    <property type="evidence" value="ECO:0007669"/>
    <property type="project" value="InterPro"/>
</dbReference>
<dbReference type="InterPro" id="IPR024185">
    <property type="entry name" value="FTHF_cligase-like_sf"/>
</dbReference>
<dbReference type="InterPro" id="IPR004452">
    <property type="entry name" value="LutB/LldF"/>
</dbReference>
<reference evidence="9 10" key="2">
    <citation type="journal article" date="2009" name="PLoS ONE">
        <title>The photosynthetic apparatus and its regulation in the aerobic gammaproteobacterium Congregibacter litoralis gen. nov., sp. nov.</title>
        <authorList>
            <person name="Spring S."/>
            <person name="Lunsdorf H."/>
            <person name="Fuchs B.M."/>
            <person name="Tindall B.J."/>
        </authorList>
    </citation>
    <scope>NUCLEOTIDE SEQUENCE [LARGE SCALE GENOMIC DNA]</scope>
    <source>
        <strain evidence="9">KT71</strain>
    </source>
</reference>
<evidence type="ECO:0000256" key="3">
    <source>
        <dbReference type="ARBA" id="ARBA00022723"/>
    </source>
</evidence>
<dbReference type="Pfam" id="PF02589">
    <property type="entry name" value="LUD_dom"/>
    <property type="match status" value="1"/>
</dbReference>
<dbReference type="InterPro" id="IPR037171">
    <property type="entry name" value="NagB/RpiA_transferase-like"/>
</dbReference>
<comment type="caution">
    <text evidence="9">The sequence shown here is derived from an EMBL/GenBank/DDBJ whole genome shotgun (WGS) entry which is preliminary data.</text>
</comment>
<sequence length="473" mass="51819">MEQRSQEFLTLADEAIASPERAANRKALGAFMPQLRNAAVDKFGGEEDFSTLRQDVKALREHALGHLAHYLETFTHNARENGSTVNFARNGEELNNIVLDICARSEAQHIAKGKSMITEETGLNNALEAGGFTVRETDLGEYIIQEAGETPSHIVGPALHKTQAEIRDLFLERHPLGNRELGTAKDMVTEAREVLRNDFLTADVGIIGSNALIAENGYSMLVTNEGNGDLCANLPPVLIICTSIDRVLPRADDAMAMLRLLVRSTTGQPVTCYTSFYAGPRRPGDVDGPLETHFVLLDNERSDILASDYAEMLQCIRCGACLNHCPVYMSAGGHAYGWVYPGPMGSVLTPLLTSLEDGGLLPDACTACGRCEEVCPAAIPIPDLLRDLREEKFTQGVTSRRWRLGIRLHGWLASHPRLYQKTTGIVVRVLHSLGGRKGVIKKLPFVGGWFAARDLPAPAAKTFQTLHRDSLRK</sequence>
<keyword evidence="2" id="KW-0004">4Fe-4S</keyword>
<reference evidence="9 10" key="1">
    <citation type="journal article" date="2007" name="Proc. Natl. Acad. Sci. U.S.A.">
        <title>Characterization of a marine gammaproteobacterium capable of aerobic anoxygenic photosynthesis.</title>
        <authorList>
            <person name="Fuchs B.M."/>
            <person name="Spring S."/>
            <person name="Teeling H."/>
            <person name="Quast C."/>
            <person name="Wulf J."/>
            <person name="Schattenhofer M."/>
            <person name="Yan S."/>
            <person name="Ferriera S."/>
            <person name="Johnson J."/>
            <person name="Glockner F.O."/>
            <person name="Amann R."/>
        </authorList>
    </citation>
    <scope>NUCLEOTIDE SEQUENCE [LARGE SCALE GENOMIC DNA]</scope>
    <source>
        <strain evidence="9">KT71</strain>
    </source>
</reference>
<dbReference type="SUPFAM" id="SSF100950">
    <property type="entry name" value="NagB/RpiA/CoA transferase-like"/>
    <property type="match status" value="1"/>
</dbReference>
<dbReference type="SUPFAM" id="SSF46548">
    <property type="entry name" value="alpha-helical ferredoxin"/>
    <property type="match status" value="1"/>
</dbReference>
<organism evidence="9 10">
    <name type="scientific">Congregibacter litoralis KT71</name>
    <dbReference type="NCBI Taxonomy" id="314285"/>
    <lineage>
        <taxon>Bacteria</taxon>
        <taxon>Pseudomonadati</taxon>
        <taxon>Pseudomonadota</taxon>
        <taxon>Gammaproteobacteria</taxon>
        <taxon>Cellvibrionales</taxon>
        <taxon>Halieaceae</taxon>
        <taxon>Congregibacter</taxon>
    </lineage>
</organism>
<dbReference type="InterPro" id="IPR003741">
    <property type="entry name" value="LUD_dom"/>
</dbReference>
<dbReference type="Pfam" id="PF13183">
    <property type="entry name" value="Fer4_8"/>
    <property type="match status" value="1"/>
</dbReference>
<dbReference type="GO" id="GO:0051539">
    <property type="term" value="F:4 iron, 4 sulfur cluster binding"/>
    <property type="evidence" value="ECO:0007669"/>
    <property type="project" value="UniProtKB-KW"/>
</dbReference>
<keyword evidence="7" id="KW-0411">Iron-sulfur</keyword>
<dbReference type="Gene3D" id="3.40.50.10420">
    <property type="entry name" value="NagB/RpiA/CoA transferase-like"/>
    <property type="match status" value="1"/>
</dbReference>
<dbReference type="HOGENOM" id="CLU_027059_2_0_6"/>
<dbReference type="PANTHER" id="PTHR47153:SF2">
    <property type="entry name" value="LACTATE UTILIZATION PROTEIN B"/>
    <property type="match status" value="1"/>
</dbReference>
<dbReference type="Gene3D" id="1.10.1060.10">
    <property type="entry name" value="Alpha-helical ferredoxin"/>
    <property type="match status" value="1"/>
</dbReference>
<keyword evidence="1" id="KW-0813">Transport</keyword>
<dbReference type="Proteomes" id="UP000019205">
    <property type="component" value="Chromosome"/>
</dbReference>
<dbReference type="STRING" id="314285.KT71_12005"/>
<evidence type="ECO:0000313" key="9">
    <source>
        <dbReference type="EMBL" id="EAQ96982.1"/>
    </source>
</evidence>
<dbReference type="OrthoDB" id="5289041at2"/>
<evidence type="ECO:0000256" key="6">
    <source>
        <dbReference type="ARBA" id="ARBA00023004"/>
    </source>
</evidence>